<name>A0A1R2BAI7_9CILI</name>
<feature type="region of interest" description="Disordered" evidence="1">
    <location>
        <begin position="68"/>
        <end position="96"/>
    </location>
</feature>
<proteinExistence type="predicted"/>
<dbReference type="EMBL" id="MPUH01000794">
    <property type="protein sequence ID" value="OMJ73813.1"/>
    <property type="molecule type" value="Genomic_DNA"/>
</dbReference>
<evidence type="ECO:0000256" key="1">
    <source>
        <dbReference type="SAM" id="MobiDB-lite"/>
    </source>
</evidence>
<evidence type="ECO:0000313" key="2">
    <source>
        <dbReference type="EMBL" id="OMJ73813.1"/>
    </source>
</evidence>
<gene>
    <name evidence="2" type="ORF">SteCoe_27424</name>
</gene>
<organism evidence="2 3">
    <name type="scientific">Stentor coeruleus</name>
    <dbReference type="NCBI Taxonomy" id="5963"/>
    <lineage>
        <taxon>Eukaryota</taxon>
        <taxon>Sar</taxon>
        <taxon>Alveolata</taxon>
        <taxon>Ciliophora</taxon>
        <taxon>Postciliodesmatophora</taxon>
        <taxon>Heterotrichea</taxon>
        <taxon>Heterotrichida</taxon>
        <taxon>Stentoridae</taxon>
        <taxon>Stentor</taxon>
    </lineage>
</organism>
<feature type="compositionally biased region" description="Basic residues" evidence="1">
    <location>
        <begin position="137"/>
        <end position="151"/>
    </location>
</feature>
<dbReference type="Proteomes" id="UP000187209">
    <property type="component" value="Unassembled WGS sequence"/>
</dbReference>
<protein>
    <submittedName>
        <fullName evidence="2">Uncharacterized protein</fullName>
    </submittedName>
</protein>
<sequence length="164" mass="19108">MTEKDLIDFLSEESDKMDYDLFENKNTYDTDICGWQEVYNNKALQQAQPEPVRFRIRTIENHRHLTRSISNQSHLSTISSSNESRNVSPGSEGCQNLKKTAEGNWTKKKKPSFILCQKPDEIQIIFPVAFPINSLKIHKPPRPRKQRKPIKIFKLPKVDHSNDE</sequence>
<keyword evidence="3" id="KW-1185">Reference proteome</keyword>
<evidence type="ECO:0000313" key="3">
    <source>
        <dbReference type="Proteomes" id="UP000187209"/>
    </source>
</evidence>
<reference evidence="2 3" key="1">
    <citation type="submission" date="2016-11" db="EMBL/GenBank/DDBJ databases">
        <title>The macronuclear genome of Stentor coeruleus: a giant cell with tiny introns.</title>
        <authorList>
            <person name="Slabodnick M."/>
            <person name="Ruby J.G."/>
            <person name="Reiff S.B."/>
            <person name="Swart E.C."/>
            <person name="Gosai S."/>
            <person name="Prabakaran S."/>
            <person name="Witkowska E."/>
            <person name="Larue G.E."/>
            <person name="Fisher S."/>
            <person name="Freeman R.M."/>
            <person name="Gunawardena J."/>
            <person name="Chu W."/>
            <person name="Stover N.A."/>
            <person name="Gregory B.D."/>
            <person name="Nowacki M."/>
            <person name="Derisi J."/>
            <person name="Roy S.W."/>
            <person name="Marshall W.F."/>
            <person name="Sood P."/>
        </authorList>
    </citation>
    <scope>NUCLEOTIDE SEQUENCE [LARGE SCALE GENOMIC DNA]</scope>
    <source>
        <strain evidence="2">WM001</strain>
    </source>
</reference>
<feature type="region of interest" description="Disordered" evidence="1">
    <location>
        <begin position="137"/>
        <end position="164"/>
    </location>
</feature>
<accession>A0A1R2BAI7</accession>
<dbReference type="AlphaFoldDB" id="A0A1R2BAI7"/>
<comment type="caution">
    <text evidence="2">The sequence shown here is derived from an EMBL/GenBank/DDBJ whole genome shotgun (WGS) entry which is preliminary data.</text>
</comment>